<keyword evidence="4" id="KW-1185">Reference proteome</keyword>
<dbReference type="STRING" id="218821.SAMN05421837_101748"/>
<keyword evidence="1" id="KW-0732">Signal</keyword>
<proteinExistence type="predicted"/>
<dbReference type="Pfam" id="PF08239">
    <property type="entry name" value="SH3_3"/>
    <property type="match status" value="1"/>
</dbReference>
<evidence type="ECO:0000313" key="4">
    <source>
        <dbReference type="Proteomes" id="UP000198878"/>
    </source>
</evidence>
<dbReference type="OrthoDB" id="2607492at2"/>
<feature type="chain" id="PRO_5011599102" evidence="1">
    <location>
        <begin position="30"/>
        <end position="252"/>
    </location>
</feature>
<dbReference type="InterPro" id="IPR003646">
    <property type="entry name" value="SH3-like_bac-type"/>
</dbReference>
<sequence length="252" mass="26037">MRIRIGKRTAAVVGAAAAIALAGATPALAASGTVHTDSGIALTVRATPSTSGSAVGTVADGTAVTISCQTNGSTVDGKYGTSDIWDKVGNGYISDAYVYTGSDGRVAPDCAGSTLTCTTAGTGNPKTCAQAVAYAKTRVHTNDLDSYEGWCDRINAQNYGWTASGSETAYIHWTQIPASFKHPGDTQVPAGGLAFFKSSGAGHTMISIGGGKFLSNDINGYGSYTETTIAQIKSKWGQTYLGWSQPWFKVNH</sequence>
<accession>A0A1H5Q4V8</accession>
<dbReference type="RefSeq" id="WP_086674733.1">
    <property type="nucleotide sequence ID" value="NZ_FNUJ01000001.1"/>
</dbReference>
<dbReference type="AlphaFoldDB" id="A0A1H5Q4V8"/>
<evidence type="ECO:0000256" key="1">
    <source>
        <dbReference type="SAM" id="SignalP"/>
    </source>
</evidence>
<protein>
    <submittedName>
        <fullName evidence="3">SH3 domain-containing protein</fullName>
    </submittedName>
</protein>
<feature type="signal peptide" evidence="1">
    <location>
        <begin position="1"/>
        <end position="29"/>
    </location>
</feature>
<evidence type="ECO:0000259" key="2">
    <source>
        <dbReference type="Pfam" id="PF08239"/>
    </source>
</evidence>
<name>A0A1H5Q4V8_9PSEU</name>
<feature type="domain" description="SH3b" evidence="2">
    <location>
        <begin position="41"/>
        <end position="98"/>
    </location>
</feature>
<reference evidence="4" key="1">
    <citation type="submission" date="2016-10" db="EMBL/GenBank/DDBJ databases">
        <authorList>
            <person name="Varghese N."/>
            <person name="Submissions S."/>
        </authorList>
    </citation>
    <scope>NUCLEOTIDE SEQUENCE [LARGE SCALE GENOMIC DNA]</scope>
    <source>
        <strain evidence="4">DSM 44654</strain>
    </source>
</reference>
<organism evidence="3 4">
    <name type="scientific">Amycolatopsis pretoriensis</name>
    <dbReference type="NCBI Taxonomy" id="218821"/>
    <lineage>
        <taxon>Bacteria</taxon>
        <taxon>Bacillati</taxon>
        <taxon>Actinomycetota</taxon>
        <taxon>Actinomycetes</taxon>
        <taxon>Pseudonocardiales</taxon>
        <taxon>Pseudonocardiaceae</taxon>
        <taxon>Amycolatopsis</taxon>
    </lineage>
</organism>
<gene>
    <name evidence="3" type="ORF">SAMN05421837_101748</name>
</gene>
<evidence type="ECO:0000313" key="3">
    <source>
        <dbReference type="EMBL" id="SEF21160.1"/>
    </source>
</evidence>
<dbReference type="EMBL" id="FNUJ01000001">
    <property type="protein sequence ID" value="SEF21160.1"/>
    <property type="molecule type" value="Genomic_DNA"/>
</dbReference>
<dbReference type="Gene3D" id="2.30.30.40">
    <property type="entry name" value="SH3 Domains"/>
    <property type="match status" value="1"/>
</dbReference>
<dbReference type="Proteomes" id="UP000198878">
    <property type="component" value="Unassembled WGS sequence"/>
</dbReference>